<dbReference type="GO" id="GO:0005524">
    <property type="term" value="F:ATP binding"/>
    <property type="evidence" value="ECO:0007669"/>
    <property type="project" value="UniProtKB-UniRule"/>
</dbReference>
<dbReference type="Proteomes" id="UP001359559">
    <property type="component" value="Unassembled WGS sequence"/>
</dbReference>
<dbReference type="GO" id="GO:0005737">
    <property type="term" value="C:cytoplasm"/>
    <property type="evidence" value="ECO:0007669"/>
    <property type="project" value="TreeGrafter"/>
</dbReference>
<dbReference type="PROSITE" id="PS50011">
    <property type="entry name" value="PROTEIN_KINASE_DOM"/>
    <property type="match status" value="1"/>
</dbReference>
<keyword evidence="4" id="KW-0808">Transferase</keyword>
<name>A0AAN9K6Y6_CLITE</name>
<dbReference type="Gene3D" id="1.10.510.10">
    <property type="entry name" value="Transferase(Phosphotransferase) domain 1"/>
    <property type="match status" value="1"/>
</dbReference>
<dbReference type="InterPro" id="IPR011009">
    <property type="entry name" value="Kinase-like_dom_sf"/>
</dbReference>
<dbReference type="SMART" id="SM00220">
    <property type="entry name" value="S_TKc"/>
    <property type="match status" value="1"/>
</dbReference>
<feature type="binding site" evidence="10">
    <location>
        <position position="58"/>
    </location>
    <ligand>
        <name>ATP</name>
        <dbReference type="ChEBI" id="CHEBI:30616"/>
    </ligand>
</feature>
<evidence type="ECO:0000256" key="5">
    <source>
        <dbReference type="ARBA" id="ARBA00022741"/>
    </source>
</evidence>
<comment type="caution">
    <text evidence="12">The sequence shown here is derived from an EMBL/GenBank/DDBJ whole genome shotgun (WGS) entry which is preliminary data.</text>
</comment>
<dbReference type="InterPro" id="IPR000719">
    <property type="entry name" value="Prot_kinase_dom"/>
</dbReference>
<gene>
    <name evidence="12" type="ORF">RJT34_08932</name>
</gene>
<keyword evidence="5 10" id="KW-0547">Nucleotide-binding</keyword>
<dbReference type="PANTHER" id="PTHR48016:SF29">
    <property type="entry name" value="MITOGEN-ACTIVATED PROTEIN KINASE KINASE KINASE 1-RELATED"/>
    <property type="match status" value="1"/>
</dbReference>
<comment type="catalytic activity">
    <reaction evidence="8">
        <text>L-threonyl-[protein] + ATP = O-phospho-L-threonyl-[protein] + ADP + H(+)</text>
        <dbReference type="Rhea" id="RHEA:46608"/>
        <dbReference type="Rhea" id="RHEA-COMP:11060"/>
        <dbReference type="Rhea" id="RHEA-COMP:11605"/>
        <dbReference type="ChEBI" id="CHEBI:15378"/>
        <dbReference type="ChEBI" id="CHEBI:30013"/>
        <dbReference type="ChEBI" id="CHEBI:30616"/>
        <dbReference type="ChEBI" id="CHEBI:61977"/>
        <dbReference type="ChEBI" id="CHEBI:456216"/>
        <dbReference type="EC" id="2.7.11.25"/>
    </reaction>
</comment>
<evidence type="ECO:0000256" key="4">
    <source>
        <dbReference type="ARBA" id="ARBA00022679"/>
    </source>
</evidence>
<evidence type="ECO:0000256" key="8">
    <source>
        <dbReference type="ARBA" id="ARBA00047559"/>
    </source>
</evidence>
<evidence type="ECO:0000259" key="11">
    <source>
        <dbReference type="PROSITE" id="PS50011"/>
    </source>
</evidence>
<dbReference type="GO" id="GO:0004709">
    <property type="term" value="F:MAP kinase kinase kinase activity"/>
    <property type="evidence" value="ECO:0007669"/>
    <property type="project" value="UniProtKB-EC"/>
</dbReference>
<proteinExistence type="inferred from homology"/>
<dbReference type="InterPro" id="IPR050538">
    <property type="entry name" value="MAP_kinase_kinase_kinase"/>
</dbReference>
<dbReference type="AlphaFoldDB" id="A0AAN9K6Y6"/>
<evidence type="ECO:0000256" key="6">
    <source>
        <dbReference type="ARBA" id="ARBA00022777"/>
    </source>
</evidence>
<organism evidence="12 13">
    <name type="scientific">Clitoria ternatea</name>
    <name type="common">Butterfly pea</name>
    <dbReference type="NCBI Taxonomy" id="43366"/>
    <lineage>
        <taxon>Eukaryota</taxon>
        <taxon>Viridiplantae</taxon>
        <taxon>Streptophyta</taxon>
        <taxon>Embryophyta</taxon>
        <taxon>Tracheophyta</taxon>
        <taxon>Spermatophyta</taxon>
        <taxon>Magnoliopsida</taxon>
        <taxon>eudicotyledons</taxon>
        <taxon>Gunneridae</taxon>
        <taxon>Pentapetalae</taxon>
        <taxon>rosids</taxon>
        <taxon>fabids</taxon>
        <taxon>Fabales</taxon>
        <taxon>Fabaceae</taxon>
        <taxon>Papilionoideae</taxon>
        <taxon>50 kb inversion clade</taxon>
        <taxon>NPAAA clade</taxon>
        <taxon>indigoferoid/millettioid clade</taxon>
        <taxon>Phaseoleae</taxon>
        <taxon>Clitoria</taxon>
    </lineage>
</organism>
<evidence type="ECO:0000256" key="2">
    <source>
        <dbReference type="ARBA" id="ARBA00012406"/>
    </source>
</evidence>
<dbReference type="PROSITE" id="PS00107">
    <property type="entry name" value="PROTEIN_KINASE_ATP"/>
    <property type="match status" value="1"/>
</dbReference>
<sequence length="152" mass="17130">MASGECNSFASQVDYAIKSSQSFNRTSTSWQKGDLLGMGSFGKVYETINDDGFFFAVKEVSLLDAESQGKQSTFKLEQEISLLSQLQHDNVVRYYGTDKDNDKLYIFLELVTKGSLARLYQRRRLSNSRVSANTRQILSGLMQGHQVQKHIG</sequence>
<dbReference type="PANTHER" id="PTHR48016">
    <property type="entry name" value="MAP KINASE KINASE KINASE SSK2-RELATED-RELATED"/>
    <property type="match status" value="1"/>
</dbReference>
<dbReference type="EC" id="2.7.11.25" evidence="2"/>
<dbReference type="InterPro" id="IPR017441">
    <property type="entry name" value="Protein_kinase_ATP_BS"/>
</dbReference>
<evidence type="ECO:0000256" key="1">
    <source>
        <dbReference type="ARBA" id="ARBA00006529"/>
    </source>
</evidence>
<accession>A0AAN9K6Y6</accession>
<dbReference type="SUPFAM" id="SSF56112">
    <property type="entry name" value="Protein kinase-like (PK-like)"/>
    <property type="match status" value="1"/>
</dbReference>
<evidence type="ECO:0000313" key="13">
    <source>
        <dbReference type="Proteomes" id="UP001359559"/>
    </source>
</evidence>
<keyword evidence="6" id="KW-0418">Kinase</keyword>
<comment type="similarity">
    <text evidence="1">Belongs to the protein kinase superfamily. STE Ser/Thr protein kinase family. MAP kinase kinase kinase subfamily.</text>
</comment>
<dbReference type="EMBL" id="JAYKXN010000002">
    <property type="protein sequence ID" value="KAK7311051.1"/>
    <property type="molecule type" value="Genomic_DNA"/>
</dbReference>
<reference evidence="12 13" key="1">
    <citation type="submission" date="2024-01" db="EMBL/GenBank/DDBJ databases">
        <title>The genomes of 5 underutilized Papilionoideae crops provide insights into root nodulation and disease resistance.</title>
        <authorList>
            <person name="Yuan L."/>
        </authorList>
    </citation>
    <scope>NUCLEOTIDE SEQUENCE [LARGE SCALE GENOMIC DNA]</scope>
    <source>
        <strain evidence="12">LY-2023</strain>
        <tissue evidence="12">Leaf</tissue>
    </source>
</reference>
<keyword evidence="3" id="KW-0723">Serine/threonine-protein kinase</keyword>
<evidence type="ECO:0000256" key="9">
    <source>
        <dbReference type="ARBA" id="ARBA00048329"/>
    </source>
</evidence>
<evidence type="ECO:0000313" key="12">
    <source>
        <dbReference type="EMBL" id="KAK7311051.1"/>
    </source>
</evidence>
<feature type="domain" description="Protein kinase" evidence="11">
    <location>
        <begin position="30"/>
        <end position="152"/>
    </location>
</feature>
<evidence type="ECO:0000256" key="3">
    <source>
        <dbReference type="ARBA" id="ARBA00022527"/>
    </source>
</evidence>
<dbReference type="Pfam" id="PF00069">
    <property type="entry name" value="Pkinase"/>
    <property type="match status" value="1"/>
</dbReference>
<evidence type="ECO:0000256" key="10">
    <source>
        <dbReference type="PROSITE-ProRule" id="PRU10141"/>
    </source>
</evidence>
<protein>
    <recommendedName>
        <fullName evidence="2">mitogen-activated protein kinase kinase kinase</fullName>
        <ecNumber evidence="2">2.7.11.25</ecNumber>
    </recommendedName>
</protein>
<keyword evidence="13" id="KW-1185">Reference proteome</keyword>
<comment type="catalytic activity">
    <reaction evidence="9">
        <text>L-seryl-[protein] + ATP = O-phospho-L-seryl-[protein] + ADP + H(+)</text>
        <dbReference type="Rhea" id="RHEA:17989"/>
        <dbReference type="Rhea" id="RHEA-COMP:9863"/>
        <dbReference type="Rhea" id="RHEA-COMP:11604"/>
        <dbReference type="ChEBI" id="CHEBI:15378"/>
        <dbReference type="ChEBI" id="CHEBI:29999"/>
        <dbReference type="ChEBI" id="CHEBI:30616"/>
        <dbReference type="ChEBI" id="CHEBI:83421"/>
        <dbReference type="ChEBI" id="CHEBI:456216"/>
        <dbReference type="EC" id="2.7.11.25"/>
    </reaction>
</comment>
<keyword evidence="7 10" id="KW-0067">ATP-binding</keyword>
<evidence type="ECO:0000256" key="7">
    <source>
        <dbReference type="ARBA" id="ARBA00022840"/>
    </source>
</evidence>